<dbReference type="PROSITE" id="PS50006">
    <property type="entry name" value="FHA_DOMAIN"/>
    <property type="match status" value="1"/>
</dbReference>
<dbReference type="Proteomes" id="UP001162131">
    <property type="component" value="Unassembled WGS sequence"/>
</dbReference>
<keyword evidence="4" id="KW-1185">Reference proteome</keyword>
<evidence type="ECO:0000256" key="1">
    <source>
        <dbReference type="SAM" id="MobiDB-lite"/>
    </source>
</evidence>
<dbReference type="InterPro" id="IPR050923">
    <property type="entry name" value="Cell_Proc_Reg/RNA_Proc"/>
</dbReference>
<dbReference type="PANTHER" id="PTHR23308">
    <property type="entry name" value="NUCLEAR INHIBITOR OF PROTEIN PHOSPHATASE-1"/>
    <property type="match status" value="1"/>
</dbReference>
<name>A0AAU9J6V9_9CILI</name>
<dbReference type="Gene3D" id="2.60.200.20">
    <property type="match status" value="1"/>
</dbReference>
<evidence type="ECO:0000259" key="2">
    <source>
        <dbReference type="PROSITE" id="PS50006"/>
    </source>
</evidence>
<dbReference type="EMBL" id="CAJZBQ010000032">
    <property type="protein sequence ID" value="CAG9322686.1"/>
    <property type="molecule type" value="Genomic_DNA"/>
</dbReference>
<reference evidence="3" key="1">
    <citation type="submission" date="2021-09" db="EMBL/GenBank/DDBJ databases">
        <authorList>
            <consortium name="AG Swart"/>
            <person name="Singh M."/>
            <person name="Singh A."/>
            <person name="Seah K."/>
            <person name="Emmerich C."/>
        </authorList>
    </citation>
    <scope>NUCLEOTIDE SEQUENCE</scope>
    <source>
        <strain evidence="3">ATCC30299</strain>
    </source>
</reference>
<dbReference type="SUPFAM" id="SSF49879">
    <property type="entry name" value="SMAD/FHA domain"/>
    <property type="match status" value="1"/>
</dbReference>
<evidence type="ECO:0000313" key="4">
    <source>
        <dbReference type="Proteomes" id="UP001162131"/>
    </source>
</evidence>
<sequence length="164" mass="19171">MSSRRSRSRSRSRSPERPNFTPSGILARYENENSGIAIKYTEPLDASLPRYHWRLFVYEGNNEKDPIDLHIKSSYIIGRDENIADILIPHMSVSKEHAAIQFRKRKSHILPYIIDLESKNGTYLNDKKLEAARFYEIQSQDILTFGTCEMEYVAVKGDKLRYRE</sequence>
<accession>A0AAU9J6V9</accession>
<dbReference type="AlphaFoldDB" id="A0AAU9J6V9"/>
<dbReference type="InterPro" id="IPR008984">
    <property type="entry name" value="SMAD_FHA_dom_sf"/>
</dbReference>
<gene>
    <name evidence="3" type="ORF">BSTOLATCC_MIC31804</name>
</gene>
<feature type="region of interest" description="Disordered" evidence="1">
    <location>
        <begin position="1"/>
        <end position="24"/>
    </location>
</feature>
<dbReference type="SMART" id="SM00240">
    <property type="entry name" value="FHA"/>
    <property type="match status" value="1"/>
</dbReference>
<dbReference type="InterPro" id="IPR000253">
    <property type="entry name" value="FHA_dom"/>
</dbReference>
<evidence type="ECO:0000313" key="3">
    <source>
        <dbReference type="EMBL" id="CAG9322686.1"/>
    </source>
</evidence>
<organism evidence="3 4">
    <name type="scientific">Blepharisma stoltei</name>
    <dbReference type="NCBI Taxonomy" id="1481888"/>
    <lineage>
        <taxon>Eukaryota</taxon>
        <taxon>Sar</taxon>
        <taxon>Alveolata</taxon>
        <taxon>Ciliophora</taxon>
        <taxon>Postciliodesmatophora</taxon>
        <taxon>Heterotrichea</taxon>
        <taxon>Heterotrichida</taxon>
        <taxon>Blepharismidae</taxon>
        <taxon>Blepharisma</taxon>
    </lineage>
</organism>
<comment type="caution">
    <text evidence="3">The sequence shown here is derived from an EMBL/GenBank/DDBJ whole genome shotgun (WGS) entry which is preliminary data.</text>
</comment>
<protein>
    <recommendedName>
        <fullName evidence="2">FHA domain-containing protein</fullName>
    </recommendedName>
</protein>
<proteinExistence type="predicted"/>
<feature type="domain" description="FHA" evidence="2">
    <location>
        <begin position="75"/>
        <end position="129"/>
    </location>
</feature>
<dbReference type="Pfam" id="PF00498">
    <property type="entry name" value="FHA"/>
    <property type="match status" value="1"/>
</dbReference>
<feature type="compositionally biased region" description="Basic residues" evidence="1">
    <location>
        <begin position="1"/>
        <end position="12"/>
    </location>
</feature>